<reference evidence="2 3" key="1">
    <citation type="submission" date="2020-08" db="EMBL/GenBank/DDBJ databases">
        <title>Genomic Encyclopedia of Type Strains, Phase III (KMG-III): the genomes of soil and plant-associated and newly described type strains.</title>
        <authorList>
            <person name="Whitman W."/>
        </authorList>
    </citation>
    <scope>NUCLEOTIDE SEQUENCE [LARGE SCALE GENOMIC DNA]</scope>
    <source>
        <strain evidence="2 3">CECT 8572</strain>
    </source>
</reference>
<comment type="caution">
    <text evidence="2">The sequence shown here is derived from an EMBL/GenBank/DDBJ whole genome shotgun (WGS) entry which is preliminary data.</text>
</comment>
<sequence length="145" mass="15325">MSRLQRHSRTTFALGLCAGLAAAFGGFSLAQMSGPTEHAGLTVDLLAELSPQTMEATIGLAGYSLRMRAVEIAPGGQIAEHDHADRPGIVTVIDGSWVEGQPSGERSFDAASLGTFPETEETVHWVYNRTEAPATALVCDIAKVE</sequence>
<keyword evidence="3" id="KW-1185">Reference proteome</keyword>
<accession>A0ABR6HSI3</accession>
<organism evidence="2 3">
    <name type="scientific">Limimaricola variabilis</name>
    <dbReference type="NCBI Taxonomy" id="1492771"/>
    <lineage>
        <taxon>Bacteria</taxon>
        <taxon>Pseudomonadati</taxon>
        <taxon>Pseudomonadota</taxon>
        <taxon>Alphaproteobacteria</taxon>
        <taxon>Rhodobacterales</taxon>
        <taxon>Paracoccaceae</taxon>
        <taxon>Limimaricola</taxon>
    </lineage>
</organism>
<dbReference type="Proteomes" id="UP000576152">
    <property type="component" value="Unassembled WGS sequence"/>
</dbReference>
<dbReference type="InterPro" id="IPR011051">
    <property type="entry name" value="RmlC_Cupin_sf"/>
</dbReference>
<name>A0ABR6HSI3_9RHOB</name>
<evidence type="ECO:0000256" key="1">
    <source>
        <dbReference type="SAM" id="SignalP"/>
    </source>
</evidence>
<evidence type="ECO:0000313" key="3">
    <source>
        <dbReference type="Proteomes" id="UP000576152"/>
    </source>
</evidence>
<feature type="chain" id="PRO_5045714349" evidence="1">
    <location>
        <begin position="24"/>
        <end position="145"/>
    </location>
</feature>
<evidence type="ECO:0000313" key="2">
    <source>
        <dbReference type="EMBL" id="MBB3713390.1"/>
    </source>
</evidence>
<keyword evidence="1" id="KW-0732">Signal</keyword>
<dbReference type="InterPro" id="IPR014710">
    <property type="entry name" value="RmlC-like_jellyroll"/>
</dbReference>
<protein>
    <submittedName>
        <fullName evidence="2">Cupin superfamily protein</fullName>
    </submittedName>
</protein>
<dbReference type="RefSeq" id="WP_246391371.1">
    <property type="nucleotide sequence ID" value="NZ_JACIBX010000014.1"/>
</dbReference>
<dbReference type="SUPFAM" id="SSF51182">
    <property type="entry name" value="RmlC-like cupins"/>
    <property type="match status" value="1"/>
</dbReference>
<proteinExistence type="predicted"/>
<dbReference type="EMBL" id="JACIBX010000014">
    <property type="protein sequence ID" value="MBB3713390.1"/>
    <property type="molecule type" value="Genomic_DNA"/>
</dbReference>
<feature type="signal peptide" evidence="1">
    <location>
        <begin position="1"/>
        <end position="23"/>
    </location>
</feature>
<dbReference type="Gene3D" id="2.60.120.10">
    <property type="entry name" value="Jelly Rolls"/>
    <property type="match status" value="1"/>
</dbReference>
<gene>
    <name evidence="2" type="ORF">FHS00_002994</name>
</gene>